<accession>A0A1I1R884</accession>
<dbReference type="RefSeq" id="WP_093350939.1">
    <property type="nucleotide sequence ID" value="NZ_FNVB01000006.1"/>
</dbReference>
<evidence type="ECO:0000256" key="3">
    <source>
        <dbReference type="ARBA" id="ARBA00022692"/>
    </source>
</evidence>
<dbReference type="PROSITE" id="PS50928">
    <property type="entry name" value="ABC_TM1"/>
    <property type="match status" value="1"/>
</dbReference>
<dbReference type="GO" id="GO:0031460">
    <property type="term" value="P:glycine betaine transport"/>
    <property type="evidence" value="ECO:0007669"/>
    <property type="project" value="TreeGrafter"/>
</dbReference>
<reference evidence="8" key="1">
    <citation type="submission" date="2016-10" db="EMBL/GenBank/DDBJ databases">
        <authorList>
            <person name="de Groot N.N."/>
        </authorList>
    </citation>
    <scope>NUCLEOTIDE SEQUENCE [LARGE SCALE GENOMIC DNA]</scope>
    <source>
        <strain evidence="8">ATCC 20501</strain>
    </source>
</reference>
<evidence type="ECO:0000256" key="5">
    <source>
        <dbReference type="ARBA" id="ARBA00023136"/>
    </source>
</evidence>
<dbReference type="GO" id="GO:0005886">
    <property type="term" value="C:plasma membrane"/>
    <property type="evidence" value="ECO:0007669"/>
    <property type="project" value="UniProtKB-SubCell"/>
</dbReference>
<gene>
    <name evidence="8" type="ORF">SAMN02982929_04442</name>
    <name evidence="9" type="ORF">SAMN05216506_103349</name>
</gene>
<dbReference type="SUPFAM" id="SSF161098">
    <property type="entry name" value="MetI-like"/>
    <property type="match status" value="1"/>
</dbReference>
<protein>
    <submittedName>
        <fullName evidence="8">Osmoprotectant transport system permease protein</fullName>
    </submittedName>
</protein>
<proteinExistence type="inferred from homology"/>
<feature type="transmembrane region" description="Helical" evidence="6">
    <location>
        <begin position="124"/>
        <end position="141"/>
    </location>
</feature>
<sequence length="255" mass="26731">MSSQFASDSGSRTAERLRLLAQPIAVLVLVTAVLVWAFGQDNDEVTARSINAPYILGLTWAHFLMSFAVALIVIAVAVPLGVLLSRPWARRAAPLVIGVANIGQAAPAVGLLVLFFLFTGGSTGFWIAVLPIAFYALLPVLRNTIVGLQQVDRSLIDAGRGIGMSGAAVLLRIELPLAVPFILAGLRTALVLAVGTATLALFVGAGGLGEMIDTGYKLNDWTVMIVGSVLAMALALLVDWLGALAETYLSPKGLR</sequence>
<evidence type="ECO:0000256" key="2">
    <source>
        <dbReference type="ARBA" id="ARBA00022448"/>
    </source>
</evidence>
<dbReference type="InterPro" id="IPR000515">
    <property type="entry name" value="MetI-like"/>
</dbReference>
<comment type="similarity">
    <text evidence="6">Belongs to the binding-protein-dependent transport system permease family.</text>
</comment>
<evidence type="ECO:0000313" key="10">
    <source>
        <dbReference type="Proteomes" id="UP000199690"/>
    </source>
</evidence>
<keyword evidence="10" id="KW-1185">Reference proteome</keyword>
<dbReference type="Gene3D" id="1.10.3720.10">
    <property type="entry name" value="MetI-like"/>
    <property type="match status" value="1"/>
</dbReference>
<keyword evidence="4 6" id="KW-1133">Transmembrane helix</keyword>
<feature type="transmembrane region" description="Helical" evidence="6">
    <location>
        <begin position="221"/>
        <end position="245"/>
    </location>
</feature>
<dbReference type="SMR" id="A0A1H6DH54"/>
<evidence type="ECO:0000259" key="7">
    <source>
        <dbReference type="PROSITE" id="PS50928"/>
    </source>
</evidence>
<feature type="domain" description="ABC transmembrane type-1" evidence="7">
    <location>
        <begin position="59"/>
        <end position="242"/>
    </location>
</feature>
<feature type="transmembrane region" description="Helical" evidence="6">
    <location>
        <begin position="59"/>
        <end position="83"/>
    </location>
</feature>
<feature type="transmembrane region" description="Helical" evidence="6">
    <location>
        <begin position="95"/>
        <end position="118"/>
    </location>
</feature>
<dbReference type="EMBL" id="FNVB01000006">
    <property type="protein sequence ID" value="SEG84540.1"/>
    <property type="molecule type" value="Genomic_DNA"/>
</dbReference>
<dbReference type="Pfam" id="PF00528">
    <property type="entry name" value="BPD_transp_1"/>
    <property type="match status" value="1"/>
</dbReference>
<keyword evidence="2 6" id="KW-0813">Transport</keyword>
<keyword evidence="5 6" id="KW-0472">Membrane</keyword>
<evidence type="ECO:0000256" key="6">
    <source>
        <dbReference type="RuleBase" id="RU363032"/>
    </source>
</evidence>
<dbReference type="InterPro" id="IPR035906">
    <property type="entry name" value="MetI-like_sf"/>
</dbReference>
<accession>A0A1H6DH54</accession>
<evidence type="ECO:0000313" key="11">
    <source>
        <dbReference type="Proteomes" id="UP000236729"/>
    </source>
</evidence>
<name>A0A1H6DH54_9PSEU</name>
<evidence type="ECO:0000313" key="9">
    <source>
        <dbReference type="EMBL" id="SFD27763.1"/>
    </source>
</evidence>
<dbReference type="InterPro" id="IPR051204">
    <property type="entry name" value="ABC_transp_perm/SBD"/>
</dbReference>
<reference evidence="10 11" key="2">
    <citation type="submission" date="2016-10" db="EMBL/GenBank/DDBJ databases">
        <authorList>
            <person name="Varghese N."/>
            <person name="Submissions S."/>
        </authorList>
    </citation>
    <scope>NUCLEOTIDE SEQUENCE [LARGE SCALE GENOMIC DNA]</scope>
    <source>
        <strain evidence="11">ATCC 20501</strain>
        <strain evidence="9 10">CGMCC 4.3529</strain>
    </source>
</reference>
<comment type="subcellular location">
    <subcellularLocation>
        <location evidence="6">Cell membrane</location>
        <topology evidence="6">Multi-pass membrane protein</topology>
    </subcellularLocation>
    <subcellularLocation>
        <location evidence="1">Membrane</location>
        <topology evidence="1">Multi-pass membrane protein</topology>
    </subcellularLocation>
</comment>
<dbReference type="GO" id="GO:0055085">
    <property type="term" value="P:transmembrane transport"/>
    <property type="evidence" value="ECO:0007669"/>
    <property type="project" value="InterPro"/>
</dbReference>
<evidence type="ECO:0000256" key="4">
    <source>
        <dbReference type="ARBA" id="ARBA00022989"/>
    </source>
</evidence>
<feature type="transmembrane region" description="Helical" evidence="6">
    <location>
        <begin position="20"/>
        <end position="39"/>
    </location>
</feature>
<feature type="transmembrane region" description="Helical" evidence="6">
    <location>
        <begin position="189"/>
        <end position="209"/>
    </location>
</feature>
<evidence type="ECO:0000256" key="1">
    <source>
        <dbReference type="ARBA" id="ARBA00004141"/>
    </source>
</evidence>
<organism evidence="8 11">
    <name type="scientific">Saccharopolyspora kobensis</name>
    <dbReference type="NCBI Taxonomy" id="146035"/>
    <lineage>
        <taxon>Bacteria</taxon>
        <taxon>Bacillati</taxon>
        <taxon>Actinomycetota</taxon>
        <taxon>Actinomycetes</taxon>
        <taxon>Pseudonocardiales</taxon>
        <taxon>Pseudonocardiaceae</taxon>
        <taxon>Saccharopolyspora</taxon>
    </lineage>
</organism>
<dbReference type="CDD" id="cd06261">
    <property type="entry name" value="TM_PBP2"/>
    <property type="match status" value="1"/>
</dbReference>
<dbReference type="EMBL" id="FOME01000003">
    <property type="protein sequence ID" value="SFD27763.1"/>
    <property type="molecule type" value="Genomic_DNA"/>
</dbReference>
<dbReference type="Proteomes" id="UP000236729">
    <property type="component" value="Unassembled WGS sequence"/>
</dbReference>
<feature type="transmembrane region" description="Helical" evidence="6">
    <location>
        <begin position="162"/>
        <end position="183"/>
    </location>
</feature>
<keyword evidence="3 6" id="KW-0812">Transmembrane</keyword>
<dbReference type="AlphaFoldDB" id="A0A1H6DH54"/>
<dbReference type="Proteomes" id="UP000199690">
    <property type="component" value="Unassembled WGS sequence"/>
</dbReference>
<dbReference type="PANTHER" id="PTHR30177">
    <property type="entry name" value="GLYCINE BETAINE/L-PROLINE TRANSPORT SYSTEM PERMEASE PROTEIN PROW"/>
    <property type="match status" value="1"/>
</dbReference>
<evidence type="ECO:0000313" key="8">
    <source>
        <dbReference type="EMBL" id="SEG84540.1"/>
    </source>
</evidence>
<dbReference type="PANTHER" id="PTHR30177:SF4">
    <property type="entry name" value="OSMOPROTECTANT IMPORT PERMEASE PROTEIN OSMW"/>
    <property type="match status" value="1"/>
</dbReference>